<evidence type="ECO:0000256" key="2">
    <source>
        <dbReference type="SAM" id="Phobius"/>
    </source>
</evidence>
<feature type="transmembrane region" description="Helical" evidence="2">
    <location>
        <begin position="158"/>
        <end position="181"/>
    </location>
</feature>
<reference evidence="3 4" key="1">
    <citation type="submission" date="2020-08" db="EMBL/GenBank/DDBJ databases">
        <title>Sequencing the genomes of 1000 actinobacteria strains.</title>
        <authorList>
            <person name="Klenk H.-P."/>
        </authorList>
    </citation>
    <scope>NUCLEOTIDE SEQUENCE [LARGE SCALE GENOMIC DNA]</scope>
    <source>
        <strain evidence="3 4">DSM 44598</strain>
    </source>
</reference>
<keyword evidence="2" id="KW-1133">Transmembrane helix</keyword>
<keyword evidence="2" id="KW-0472">Membrane</keyword>
<name>A0A840WFM8_9ACTN</name>
<proteinExistence type="predicted"/>
<dbReference type="AlphaFoldDB" id="A0A840WFM8"/>
<feature type="non-terminal residue" evidence="3">
    <location>
        <position position="295"/>
    </location>
</feature>
<dbReference type="RefSeq" id="WP_184373141.1">
    <property type="nucleotide sequence ID" value="NZ_JACHDO010000002.1"/>
</dbReference>
<keyword evidence="4" id="KW-1185">Reference proteome</keyword>
<evidence type="ECO:0000313" key="3">
    <source>
        <dbReference type="EMBL" id="MBB5495769.1"/>
    </source>
</evidence>
<feature type="region of interest" description="Disordered" evidence="1">
    <location>
        <begin position="1"/>
        <end position="23"/>
    </location>
</feature>
<accession>A0A840WFM8</accession>
<gene>
    <name evidence="3" type="ORF">HNR07_006988</name>
</gene>
<feature type="transmembrane region" description="Helical" evidence="2">
    <location>
        <begin position="250"/>
        <end position="269"/>
    </location>
</feature>
<dbReference type="Proteomes" id="UP000579647">
    <property type="component" value="Unassembled WGS sequence"/>
</dbReference>
<feature type="transmembrane region" description="Helical" evidence="2">
    <location>
        <begin position="187"/>
        <end position="212"/>
    </location>
</feature>
<evidence type="ECO:0000256" key="1">
    <source>
        <dbReference type="SAM" id="MobiDB-lite"/>
    </source>
</evidence>
<sequence length="295" mass="31577">MGWKDRKNTKTKNRAAPAPGPVNAHSVLERAVAAREHQATMADRLAKVDITRLQQAETDPALLAHSDAERQRVHALELTRRREVRELQVNRNYDQLRREVQVEDTWATARTERVNRQVQRGLADADHAAKDVEAVEAALAETRPATAATKAARWQERVVAAFLVFGAAGSVLSAVGIAHAIHGGTTAGVAGAIAMAAILEVPSTLLASFVIWSQGFLARVNRSEVSLTEEDGTTVRVDPLAALPGWTRTLAWKVVAALLAFSVLVNLWGAFWVGVGMWGALGAAGAVIAAASALL</sequence>
<dbReference type="EMBL" id="JACHDO010000002">
    <property type="protein sequence ID" value="MBB5495769.1"/>
    <property type="molecule type" value="Genomic_DNA"/>
</dbReference>
<comment type="caution">
    <text evidence="3">The sequence shown here is derived from an EMBL/GenBank/DDBJ whole genome shotgun (WGS) entry which is preliminary data.</text>
</comment>
<organism evidence="3 4">
    <name type="scientific">Nocardiopsis metallicus</name>
    <dbReference type="NCBI Taxonomy" id="179819"/>
    <lineage>
        <taxon>Bacteria</taxon>
        <taxon>Bacillati</taxon>
        <taxon>Actinomycetota</taxon>
        <taxon>Actinomycetes</taxon>
        <taxon>Streptosporangiales</taxon>
        <taxon>Nocardiopsidaceae</taxon>
        <taxon>Nocardiopsis</taxon>
    </lineage>
</organism>
<keyword evidence="2" id="KW-0812">Transmembrane</keyword>
<feature type="transmembrane region" description="Helical" evidence="2">
    <location>
        <begin position="275"/>
        <end position="294"/>
    </location>
</feature>
<evidence type="ECO:0000313" key="4">
    <source>
        <dbReference type="Proteomes" id="UP000579647"/>
    </source>
</evidence>
<protein>
    <submittedName>
        <fullName evidence="3">Uncharacterized protein</fullName>
    </submittedName>
</protein>